<organism evidence="2 3">
    <name type="scientific">Albula glossodonta</name>
    <name type="common">roundjaw bonefish</name>
    <dbReference type="NCBI Taxonomy" id="121402"/>
    <lineage>
        <taxon>Eukaryota</taxon>
        <taxon>Metazoa</taxon>
        <taxon>Chordata</taxon>
        <taxon>Craniata</taxon>
        <taxon>Vertebrata</taxon>
        <taxon>Euteleostomi</taxon>
        <taxon>Actinopterygii</taxon>
        <taxon>Neopterygii</taxon>
        <taxon>Teleostei</taxon>
        <taxon>Albuliformes</taxon>
        <taxon>Albulidae</taxon>
        <taxon>Albula</taxon>
    </lineage>
</organism>
<feature type="region of interest" description="Disordered" evidence="1">
    <location>
        <begin position="1"/>
        <end position="20"/>
    </location>
</feature>
<feature type="region of interest" description="Disordered" evidence="1">
    <location>
        <begin position="97"/>
        <end position="120"/>
    </location>
</feature>
<reference evidence="2" key="1">
    <citation type="thesis" date="2021" institute="BYU ScholarsArchive" country="Provo, UT, USA">
        <title>Applications of and Algorithms for Genome Assembly and Genomic Analyses with an Emphasis on Marine Teleosts.</title>
        <authorList>
            <person name="Pickett B.D."/>
        </authorList>
    </citation>
    <scope>NUCLEOTIDE SEQUENCE</scope>
    <source>
        <strain evidence="2">HI-2016</strain>
    </source>
</reference>
<evidence type="ECO:0000313" key="2">
    <source>
        <dbReference type="EMBL" id="KAG9349281.1"/>
    </source>
</evidence>
<evidence type="ECO:0000313" key="3">
    <source>
        <dbReference type="Proteomes" id="UP000824540"/>
    </source>
</evidence>
<protein>
    <submittedName>
        <fullName evidence="2">Uncharacterized protein</fullName>
    </submittedName>
</protein>
<gene>
    <name evidence="2" type="ORF">JZ751_027724</name>
</gene>
<comment type="caution">
    <text evidence="2">The sequence shown here is derived from an EMBL/GenBank/DDBJ whole genome shotgun (WGS) entry which is preliminary data.</text>
</comment>
<dbReference type="Proteomes" id="UP000824540">
    <property type="component" value="Unassembled WGS sequence"/>
</dbReference>
<sequence>MEKIKKLSLLPDEDISDMSSKEQTRLMNQMRDEISDTKVQLQTCQEQRKSIDQDIERLSDRDRLMPLVTQAAKHGRVLKELDVERERAVVLSRQVEEQEAALSSGRGASKTAEPGCQSNI</sequence>
<name>A0A8T2PDL7_9TELE</name>
<proteinExistence type="predicted"/>
<evidence type="ECO:0000256" key="1">
    <source>
        <dbReference type="SAM" id="MobiDB-lite"/>
    </source>
</evidence>
<dbReference type="EMBL" id="JAFBMS010000009">
    <property type="protein sequence ID" value="KAG9349281.1"/>
    <property type="molecule type" value="Genomic_DNA"/>
</dbReference>
<accession>A0A8T2PDL7</accession>
<keyword evidence="3" id="KW-1185">Reference proteome</keyword>
<dbReference type="AlphaFoldDB" id="A0A8T2PDL7"/>
<dbReference type="OrthoDB" id="8943964at2759"/>